<keyword evidence="2" id="KW-1185">Reference proteome</keyword>
<dbReference type="STRING" id="404433.BTW07_05705"/>
<gene>
    <name evidence="1" type="ORF">BTW07_05705</name>
</gene>
<dbReference type="OrthoDB" id="90759at2"/>
<organism evidence="1 2">
    <name type="scientific">Salinicola socius</name>
    <dbReference type="NCBI Taxonomy" id="404433"/>
    <lineage>
        <taxon>Bacteria</taxon>
        <taxon>Pseudomonadati</taxon>
        <taxon>Pseudomonadota</taxon>
        <taxon>Gammaproteobacteria</taxon>
        <taxon>Oceanospirillales</taxon>
        <taxon>Halomonadaceae</taxon>
        <taxon>Salinicola</taxon>
    </lineage>
</organism>
<dbReference type="RefSeq" id="WP_075569205.1">
    <property type="nucleotide sequence ID" value="NZ_MSDO01000005.1"/>
</dbReference>
<dbReference type="InterPro" id="IPR006521">
    <property type="entry name" value="Tail_protein_I"/>
</dbReference>
<dbReference type="NCBIfam" id="TIGR01634">
    <property type="entry name" value="tail_P2_I"/>
    <property type="match status" value="1"/>
</dbReference>
<reference evidence="1 2" key="1">
    <citation type="submission" date="2016-12" db="EMBL/GenBank/DDBJ databases">
        <title>Draft genome sequences of strains Salinicola socius SMB35, Salinicola sp. MH3R3-1 and Chromohalobacter sp. SMB17 from the Verkhnekamsk potash mining region of Russia.</title>
        <authorList>
            <person name="Mavrodi D.V."/>
            <person name="Olsson B.E."/>
            <person name="Korsakova E.S."/>
            <person name="Pyankova A."/>
            <person name="Mavrodi O.V."/>
            <person name="Plotnikova E.G."/>
        </authorList>
    </citation>
    <scope>NUCLEOTIDE SEQUENCE [LARGE SCALE GENOMIC DNA]</scope>
    <source>
        <strain evidence="1 2">SMB35</strain>
    </source>
</reference>
<accession>A0A1Q8SUN6</accession>
<protein>
    <submittedName>
        <fullName evidence="1">Phage tail protein I</fullName>
    </submittedName>
</protein>
<evidence type="ECO:0000313" key="1">
    <source>
        <dbReference type="EMBL" id="OLO05108.1"/>
    </source>
</evidence>
<dbReference type="EMBL" id="MSDO01000005">
    <property type="protein sequence ID" value="OLO05108.1"/>
    <property type="molecule type" value="Genomic_DNA"/>
</dbReference>
<dbReference type="AlphaFoldDB" id="A0A1Q8SUN6"/>
<name>A0A1Q8SUN6_9GAMM</name>
<dbReference type="Proteomes" id="UP000186878">
    <property type="component" value="Unassembled WGS sequence"/>
</dbReference>
<evidence type="ECO:0000313" key="2">
    <source>
        <dbReference type="Proteomes" id="UP000186878"/>
    </source>
</evidence>
<comment type="caution">
    <text evidence="1">The sequence shown here is derived from an EMBL/GenBank/DDBJ whole genome shotgun (WGS) entry which is preliminary data.</text>
</comment>
<proteinExistence type="predicted"/>
<sequence>MSDSDARGRAVSLLPPNATTAERALEATTATAADLPVPLRSLWNPDTCPADLLPWLAWAMSLDSWQPYWPERIKRQRIRDAIEIQRRKGTAKSVRDVVRSFGSSLTIREWWQRATPGEPHTFDVTLSLGADVPNTAEYQQDIVDEISRTKPVRSHFTFTAGLNATAGVGIVAVARPYIYRRLTATAD</sequence>
<dbReference type="Pfam" id="PF09684">
    <property type="entry name" value="Tail_P2_I"/>
    <property type="match status" value="1"/>
</dbReference>